<organism evidence="1 2">
    <name type="scientific">Austropuccinia psidii MF-1</name>
    <dbReference type="NCBI Taxonomy" id="1389203"/>
    <lineage>
        <taxon>Eukaryota</taxon>
        <taxon>Fungi</taxon>
        <taxon>Dikarya</taxon>
        <taxon>Basidiomycota</taxon>
        <taxon>Pucciniomycotina</taxon>
        <taxon>Pucciniomycetes</taxon>
        <taxon>Pucciniales</taxon>
        <taxon>Sphaerophragmiaceae</taxon>
        <taxon>Austropuccinia</taxon>
    </lineage>
</organism>
<dbReference type="Proteomes" id="UP000765509">
    <property type="component" value="Unassembled WGS sequence"/>
</dbReference>
<evidence type="ECO:0000313" key="1">
    <source>
        <dbReference type="EMBL" id="MBW0524335.1"/>
    </source>
</evidence>
<reference evidence="1" key="1">
    <citation type="submission" date="2021-03" db="EMBL/GenBank/DDBJ databases">
        <title>Draft genome sequence of rust myrtle Austropuccinia psidii MF-1, a brazilian biotype.</title>
        <authorList>
            <person name="Quecine M.C."/>
            <person name="Pachon D.M.R."/>
            <person name="Bonatelli M.L."/>
            <person name="Correr F.H."/>
            <person name="Franceschini L.M."/>
            <person name="Leite T.F."/>
            <person name="Margarido G.R.A."/>
            <person name="Almeida C.A."/>
            <person name="Ferrarezi J.A."/>
            <person name="Labate C.A."/>
        </authorList>
    </citation>
    <scope>NUCLEOTIDE SEQUENCE</scope>
    <source>
        <strain evidence="1">MF-1</strain>
    </source>
</reference>
<proteinExistence type="predicted"/>
<name>A0A9Q3I2R0_9BASI</name>
<keyword evidence="2" id="KW-1185">Reference proteome</keyword>
<accession>A0A9Q3I2R0</accession>
<dbReference type="EMBL" id="AVOT02030979">
    <property type="protein sequence ID" value="MBW0524335.1"/>
    <property type="molecule type" value="Genomic_DNA"/>
</dbReference>
<gene>
    <name evidence="1" type="ORF">O181_064050</name>
</gene>
<dbReference type="OrthoDB" id="2506366at2759"/>
<sequence>MSSTERPHPRNTRYGRISLTLIKNDRKKKTSYVPQNSPLEEKITLSSPFRTHLSHSPYPRTMEILTPYAEKRPSNLPRIFNIYSQVPNKLNQHIKRKTTPIGNIIEMDYKLWIYGKDIERFIRKLINIAEI</sequence>
<protein>
    <submittedName>
        <fullName evidence="1">Uncharacterized protein</fullName>
    </submittedName>
</protein>
<dbReference type="AlphaFoldDB" id="A0A9Q3I2R0"/>
<evidence type="ECO:0000313" key="2">
    <source>
        <dbReference type="Proteomes" id="UP000765509"/>
    </source>
</evidence>
<comment type="caution">
    <text evidence="1">The sequence shown here is derived from an EMBL/GenBank/DDBJ whole genome shotgun (WGS) entry which is preliminary data.</text>
</comment>